<evidence type="ECO:0000313" key="10">
    <source>
        <dbReference type="EMBL" id="APQ31262.1"/>
    </source>
</evidence>
<accession>A0A1L6BQC8</accession>
<gene>
    <name evidence="10" type="primary">PFA3</name>
</gene>
<organism evidence="10">
    <name type="scientific">Schizochytrium sp. ATCC PTA-9695</name>
    <dbReference type="NCBI Taxonomy" id="1927713"/>
    <lineage>
        <taxon>Eukaryota</taxon>
        <taxon>Sar</taxon>
        <taxon>Stramenopiles</taxon>
        <taxon>Bigyra</taxon>
        <taxon>Labyrinthulomycetes</taxon>
        <taxon>Thraustochytrida</taxon>
        <taxon>Thraustochytriidae</taxon>
        <taxon>Schizochytrium</taxon>
    </lineage>
</organism>
<dbReference type="CDD" id="cd01287">
    <property type="entry name" value="FabA"/>
    <property type="match status" value="1"/>
</dbReference>
<dbReference type="GO" id="GO:0019171">
    <property type="term" value="F:(3R)-hydroxyacyl-[acyl-carrier-protein] dehydratase activity"/>
    <property type="evidence" value="ECO:0007669"/>
    <property type="project" value="InterPro"/>
</dbReference>
<evidence type="ECO:0000256" key="2">
    <source>
        <dbReference type="ARBA" id="ARBA00006714"/>
    </source>
</evidence>
<dbReference type="UniPathway" id="UPA00094"/>
<evidence type="ECO:0000256" key="6">
    <source>
        <dbReference type="ARBA" id="ARBA00023160"/>
    </source>
</evidence>
<dbReference type="GO" id="GO:0006633">
    <property type="term" value="P:fatty acid biosynthetic process"/>
    <property type="evidence" value="ECO:0007669"/>
    <property type="project" value="UniProtKB-UniPathway"/>
</dbReference>
<evidence type="ECO:0000256" key="7">
    <source>
        <dbReference type="ARBA" id="ARBA00023239"/>
    </source>
</evidence>
<dbReference type="CDD" id="cd04742">
    <property type="entry name" value="NPD_FabD"/>
    <property type="match status" value="1"/>
</dbReference>
<protein>
    <submittedName>
        <fullName evidence="10">Polyunsaturated fatty acid synthase 3</fullName>
    </submittedName>
</protein>
<keyword evidence="5" id="KW-0443">Lipid metabolism</keyword>
<evidence type="ECO:0000256" key="5">
    <source>
        <dbReference type="ARBA" id="ARBA00023098"/>
    </source>
</evidence>
<feature type="region of interest" description="Disordered" evidence="8">
    <location>
        <begin position="446"/>
        <end position="468"/>
    </location>
</feature>
<evidence type="ECO:0000256" key="3">
    <source>
        <dbReference type="ARBA" id="ARBA00022516"/>
    </source>
</evidence>
<dbReference type="SUPFAM" id="SSF51412">
    <property type="entry name" value="Inosine monophosphate dehydrogenase (IMPDH)"/>
    <property type="match status" value="1"/>
</dbReference>
<dbReference type="Pfam" id="PF21607">
    <property type="entry name" value="FabD_helical_ins"/>
    <property type="match status" value="1"/>
</dbReference>
<dbReference type="InterPro" id="IPR010083">
    <property type="entry name" value="FabA"/>
</dbReference>
<dbReference type="PANTHER" id="PTHR32332:SF20">
    <property type="entry name" value="2-NITROPROPANE DIOXYGENASE-LIKE PROTEIN"/>
    <property type="match status" value="1"/>
</dbReference>
<dbReference type="EMBL" id="KX090377">
    <property type="protein sequence ID" value="APQ31262.1"/>
    <property type="molecule type" value="Genomic_DNA"/>
</dbReference>
<sequence length="1435" mass="157445">MTSSKKTPVWEMSKEELLDGKTVVFDYNELLEFAEGDVGQVFGPEFDIIDKYRRRVRLPAREYLLVSRVTLMDAEVNNFRVGSRMVTEYDVPVNGELSEGGDVPWAVLVESGQCDLMLISYMGIDFQCKGDRVYRLLNTSLTFFGVAHEGETLVYDIRVTGFAKGAGGEISMFFFEYDCFVDGRLLIEMRDGCAGFFTDAELAAGKGVLKTKAELAARAQIQKQDIAPFAPAPCSHKTSLDAREMRLLVDRQWARVFGSGMAGIDYKLCARKMLMIDRVTHLDPRGGAHGLGLLIGEKVLERDHWYFPCHFVRDEVMAGSLVSDGCSQLLKVYMLWLGLHTTVGAFDFRPVSGHANKVRCRGQISPHKGKLVYVMEIKEMGFDAKTGDPFAIADVDIIDVNFEEGQAFAGVEDLHSYGQGDLRKKIVVDFKGIALSLQKRKEQQKESMTVTTTTTTTSRVIAPPSGCLKGDPTAPTSVTWHPMAEGNGGPGPTPSFSPSAYPPRAVCFSPFPNNPLDNDHTPGQMPLTWFNMSEFMCGKVSNCLGPEFARFDASKTSRSPAFDLALVTRVTSVADMEHGPFYNVDVNPGQGTMVGEFDCPADAWFFGASSRDDHMPYSILMEIALQTSGVLTSVLKAPLTMDKDDILFRNLDADAELVGDAMPDVRGKTIRNFTKCTGYSMLGKMGIHRFTFELSVDGAVFYKGSTSFGWFVPEVFESQTGLDNGKPRLPWYRENNVAVDTLSAPASASSAQGQLQLQRRGSQAQFLDTIHLAGSGAGVHGQGYAHGEKAVNKQDWFFSCHFWFDPVMPGSLGIESMFQLVEAWCVKQGLAARHGIAHPVFAHAPGATSWKYRGQLTPKNDRMDSEVHIKSVAAFSSWVDVVADGFLFVDGLRVYSADNLRVRIQTGAGHVEEQEVAAKATTKNSSIADVDVADLQALKQALLTLERPLQLDAGSEVPACAVSDLGDRGFMETYGVVAPLYSGAMAKGIASADLVIAMGQRKMLGSFGAGGLPMHVVRAGIEKIQAALPAGPYAVNLIHSPFDANLEKGNVDLFLEKGVRVVEASAFMELTPQVVRYRATGLSRDARGGSVRTAHKIIGKVSRTELAEMFIRPAPQAILDKLVASGEITPEQAALALEVPMADDIAVEADSGGHTDNRPIHVILPLILSLRNRLQRELKYPARHRVRVGAGGGIGCPQAALGAFHMGAAFVVTGTVNQLSRQAGTCDNVRRQLSRATYSDITMAPAADMFEQGVELQVLKKGTMFPSRAKKLFELFHKYDSFEAMPADELARVEKRIFSKSLAEVWAETKDFYITRLNNPEKIRKAENEDPKLKMSLCFRWYLGLSSFWANNGIADRTMDYQIWCGPAIGAFNDFIADSYLDVAVSGEFPDVVQINLQILSGAAYLQRLLSVKLAPRIDVDTEDDLFTYRPDHAL</sequence>
<dbReference type="InterPro" id="IPR013785">
    <property type="entry name" value="Aldolase_TIM"/>
</dbReference>
<comment type="similarity">
    <text evidence="2">Belongs to the thioester dehydratase family. FabA subfamily.</text>
</comment>
<evidence type="ECO:0000259" key="9">
    <source>
        <dbReference type="Pfam" id="PF21607"/>
    </source>
</evidence>
<dbReference type="Gene3D" id="3.10.129.10">
    <property type="entry name" value="Hotdog Thioesterase"/>
    <property type="match status" value="4"/>
</dbReference>
<keyword evidence="4" id="KW-0276">Fatty acid metabolism</keyword>
<evidence type="ECO:0000256" key="1">
    <source>
        <dbReference type="ARBA" id="ARBA00005194"/>
    </source>
</evidence>
<dbReference type="PANTHER" id="PTHR32332">
    <property type="entry name" value="2-NITROPROPANE DIOXYGENASE"/>
    <property type="match status" value="1"/>
</dbReference>
<dbReference type="NCBIfam" id="TIGR02814">
    <property type="entry name" value="pfaD_fam"/>
    <property type="match status" value="1"/>
</dbReference>
<name>A0A1L6BQC8_9STRA</name>
<feature type="domain" description="[Acyl-carrier-protein] S-malonyltransferase-like inserted helical" evidence="9">
    <location>
        <begin position="1279"/>
        <end position="1361"/>
    </location>
</feature>
<keyword evidence="6" id="KW-0275">Fatty acid biosynthesis</keyword>
<dbReference type="InterPro" id="IPR013114">
    <property type="entry name" value="FabA_FabZ"/>
</dbReference>
<dbReference type="InterPro" id="IPR014179">
    <property type="entry name" value="PfaD-like_TIM-barrel"/>
</dbReference>
<proteinExistence type="inferred from homology"/>
<evidence type="ECO:0000256" key="8">
    <source>
        <dbReference type="SAM" id="MobiDB-lite"/>
    </source>
</evidence>
<dbReference type="SUPFAM" id="SSF54637">
    <property type="entry name" value="Thioesterase/thiol ester dehydrase-isomerase"/>
    <property type="match status" value="4"/>
</dbReference>
<dbReference type="Pfam" id="PF07977">
    <property type="entry name" value="FabA"/>
    <property type="match status" value="2"/>
</dbReference>
<reference evidence="10" key="1">
    <citation type="submission" date="2016-04" db="EMBL/GenBank/DDBJ databases">
        <title>Polyunsaturated fatty acid synthase nucleic acid molecules and polypeptides, compositions, and methods of making and uses thereof.</title>
        <authorList>
            <person name="Zirkle R.E."/>
            <person name="Apt K.E."/>
            <person name="Simpson D."/>
            <person name="Richter L."/>
        </authorList>
    </citation>
    <scope>NUCLEOTIDE SEQUENCE</scope>
    <source>
        <strain evidence="10">ATCC PTA-9695</strain>
    </source>
</reference>
<comment type="pathway">
    <text evidence="1">Lipid metabolism; fatty acid biosynthesis.</text>
</comment>
<keyword evidence="7" id="KW-0456">Lyase</keyword>
<dbReference type="Gene3D" id="3.20.20.70">
    <property type="entry name" value="Aldolase class I"/>
    <property type="match status" value="2"/>
</dbReference>
<dbReference type="InterPro" id="IPR029069">
    <property type="entry name" value="HotDog_dom_sf"/>
</dbReference>
<dbReference type="InterPro" id="IPR049489">
    <property type="entry name" value="FabD-like_helical_ins"/>
</dbReference>
<evidence type="ECO:0000256" key="4">
    <source>
        <dbReference type="ARBA" id="ARBA00022832"/>
    </source>
</evidence>
<dbReference type="GO" id="GO:0005737">
    <property type="term" value="C:cytoplasm"/>
    <property type="evidence" value="ECO:0007669"/>
    <property type="project" value="InterPro"/>
</dbReference>
<keyword evidence="3" id="KW-0444">Lipid biosynthesis</keyword>